<dbReference type="EMBL" id="BART01028552">
    <property type="protein sequence ID" value="GAG91057.1"/>
    <property type="molecule type" value="Genomic_DNA"/>
</dbReference>
<name>X1CD24_9ZZZZ</name>
<proteinExistence type="predicted"/>
<protein>
    <recommendedName>
        <fullName evidence="3">Sporulation stage II protein D amidase enhancer LytB N-terminal domain-containing protein</fullName>
    </recommendedName>
</protein>
<feature type="non-terminal residue" evidence="2">
    <location>
        <position position="1"/>
    </location>
</feature>
<accession>X1CD24</accession>
<evidence type="ECO:0000256" key="1">
    <source>
        <dbReference type="SAM" id="Coils"/>
    </source>
</evidence>
<organism evidence="2">
    <name type="scientific">marine sediment metagenome</name>
    <dbReference type="NCBI Taxonomy" id="412755"/>
    <lineage>
        <taxon>unclassified sequences</taxon>
        <taxon>metagenomes</taxon>
        <taxon>ecological metagenomes</taxon>
    </lineage>
</organism>
<evidence type="ECO:0008006" key="3">
    <source>
        <dbReference type="Google" id="ProtNLM"/>
    </source>
</evidence>
<evidence type="ECO:0000313" key="2">
    <source>
        <dbReference type="EMBL" id="GAG91057.1"/>
    </source>
</evidence>
<feature type="coiled-coil region" evidence="1">
    <location>
        <begin position="153"/>
        <end position="187"/>
    </location>
</feature>
<dbReference type="AlphaFoldDB" id="X1CD24"/>
<comment type="caution">
    <text evidence="2">The sequence shown here is derived from an EMBL/GenBank/DDBJ whole genome shotgun (WGS) entry which is preliminary data.</text>
</comment>
<keyword evidence="1" id="KW-0175">Coiled coil</keyword>
<sequence length="271" mass="31048">FVLGLTLILLGLTIQKSLVFASQESLEKDSALEELQSIKENQNVFESQLTDLLEKSLAIENKLESTQKRLNKIKQVLKNTQTEILTNKIIAEQMRLERKRIIAELYILTDDPLYYVLLFLNTEQFMAKMHGKDEDSIVISEKIKKVLDINDFLVDLSEEQERLSVKQKSYQEQTDKLANEAAQIQAEIVKREGTLAALGERRFSLEKYLIGLKGFEAKNHREFITWNKATGPYFEFVGGGTEHGLGLSQYGAKGLAQQGKNHYQILSHYYQ</sequence>
<feature type="coiled-coil region" evidence="1">
    <location>
        <begin position="21"/>
        <end position="83"/>
    </location>
</feature>
<feature type="non-terminal residue" evidence="2">
    <location>
        <position position="271"/>
    </location>
</feature>
<reference evidence="2" key="1">
    <citation type="journal article" date="2014" name="Front. Microbiol.">
        <title>High frequency of phylogenetically diverse reductive dehalogenase-homologous genes in deep subseafloor sedimentary metagenomes.</title>
        <authorList>
            <person name="Kawai M."/>
            <person name="Futagami T."/>
            <person name="Toyoda A."/>
            <person name="Takaki Y."/>
            <person name="Nishi S."/>
            <person name="Hori S."/>
            <person name="Arai W."/>
            <person name="Tsubouchi T."/>
            <person name="Morono Y."/>
            <person name="Uchiyama I."/>
            <person name="Ito T."/>
            <person name="Fujiyama A."/>
            <person name="Inagaki F."/>
            <person name="Takami H."/>
        </authorList>
    </citation>
    <scope>NUCLEOTIDE SEQUENCE</scope>
    <source>
        <strain evidence="2">Expedition CK06-06</strain>
    </source>
</reference>
<gene>
    <name evidence="2" type="ORF">S01H4_50309</name>
</gene>